<dbReference type="EMBL" id="JAIWYP010000004">
    <property type="protein sequence ID" value="KAH3839718.1"/>
    <property type="molecule type" value="Genomic_DNA"/>
</dbReference>
<dbReference type="Proteomes" id="UP000828390">
    <property type="component" value="Unassembled WGS sequence"/>
</dbReference>
<feature type="compositionally biased region" description="Low complexity" evidence="1">
    <location>
        <begin position="11"/>
        <end position="22"/>
    </location>
</feature>
<reference evidence="2" key="1">
    <citation type="journal article" date="2019" name="bioRxiv">
        <title>The Genome of the Zebra Mussel, Dreissena polymorpha: A Resource for Invasive Species Research.</title>
        <authorList>
            <person name="McCartney M.A."/>
            <person name="Auch B."/>
            <person name="Kono T."/>
            <person name="Mallez S."/>
            <person name="Zhang Y."/>
            <person name="Obille A."/>
            <person name="Becker A."/>
            <person name="Abrahante J.E."/>
            <person name="Garbe J."/>
            <person name="Badalamenti J.P."/>
            <person name="Herman A."/>
            <person name="Mangelson H."/>
            <person name="Liachko I."/>
            <person name="Sullivan S."/>
            <person name="Sone E.D."/>
            <person name="Koren S."/>
            <person name="Silverstein K.A.T."/>
            <person name="Beckman K.B."/>
            <person name="Gohl D.M."/>
        </authorList>
    </citation>
    <scope>NUCLEOTIDE SEQUENCE</scope>
    <source>
        <strain evidence="2">Duluth1</strain>
        <tissue evidence="2">Whole animal</tissue>
    </source>
</reference>
<keyword evidence="3" id="KW-1185">Reference proteome</keyword>
<organism evidence="2 3">
    <name type="scientific">Dreissena polymorpha</name>
    <name type="common">Zebra mussel</name>
    <name type="synonym">Mytilus polymorpha</name>
    <dbReference type="NCBI Taxonomy" id="45954"/>
    <lineage>
        <taxon>Eukaryota</taxon>
        <taxon>Metazoa</taxon>
        <taxon>Spiralia</taxon>
        <taxon>Lophotrochozoa</taxon>
        <taxon>Mollusca</taxon>
        <taxon>Bivalvia</taxon>
        <taxon>Autobranchia</taxon>
        <taxon>Heteroconchia</taxon>
        <taxon>Euheterodonta</taxon>
        <taxon>Imparidentia</taxon>
        <taxon>Neoheterodontei</taxon>
        <taxon>Myida</taxon>
        <taxon>Dreissenoidea</taxon>
        <taxon>Dreissenidae</taxon>
        <taxon>Dreissena</taxon>
    </lineage>
</organism>
<proteinExistence type="predicted"/>
<sequence length="69" mass="7668">MHRAGPRHDSPSSTSSLDPDSSFLGPFNADQLPLEIQNAVYDSRLFSDKEMRVDPDIIGNSLHIKGYSH</sequence>
<comment type="caution">
    <text evidence="2">The sequence shown here is derived from an EMBL/GenBank/DDBJ whole genome shotgun (WGS) entry which is preliminary data.</text>
</comment>
<evidence type="ECO:0000256" key="1">
    <source>
        <dbReference type="SAM" id="MobiDB-lite"/>
    </source>
</evidence>
<reference evidence="2" key="2">
    <citation type="submission" date="2020-11" db="EMBL/GenBank/DDBJ databases">
        <authorList>
            <person name="McCartney M.A."/>
            <person name="Auch B."/>
            <person name="Kono T."/>
            <person name="Mallez S."/>
            <person name="Becker A."/>
            <person name="Gohl D.M."/>
            <person name="Silverstein K.A.T."/>
            <person name="Koren S."/>
            <person name="Bechman K.B."/>
            <person name="Herman A."/>
            <person name="Abrahante J.E."/>
            <person name="Garbe J."/>
        </authorList>
    </citation>
    <scope>NUCLEOTIDE SEQUENCE</scope>
    <source>
        <strain evidence="2">Duluth1</strain>
        <tissue evidence="2">Whole animal</tissue>
    </source>
</reference>
<evidence type="ECO:0000313" key="2">
    <source>
        <dbReference type="EMBL" id="KAH3839718.1"/>
    </source>
</evidence>
<gene>
    <name evidence="2" type="ORF">DPMN_113151</name>
</gene>
<name>A0A9D4KHS5_DREPO</name>
<feature type="compositionally biased region" description="Basic and acidic residues" evidence="1">
    <location>
        <begin position="1"/>
        <end position="10"/>
    </location>
</feature>
<evidence type="ECO:0000313" key="3">
    <source>
        <dbReference type="Proteomes" id="UP000828390"/>
    </source>
</evidence>
<accession>A0A9D4KHS5</accession>
<protein>
    <submittedName>
        <fullName evidence="2">Uncharacterized protein</fullName>
    </submittedName>
</protein>
<dbReference type="AlphaFoldDB" id="A0A9D4KHS5"/>
<feature type="region of interest" description="Disordered" evidence="1">
    <location>
        <begin position="1"/>
        <end position="28"/>
    </location>
</feature>